<evidence type="ECO:0000256" key="1">
    <source>
        <dbReference type="SAM" id="Phobius"/>
    </source>
</evidence>
<name>W5YLZ4_9GAMM</name>
<dbReference type="KEGG" id="msx:AU14_12510"/>
<accession>W5YLZ4</accession>
<keyword evidence="3" id="KW-1185">Reference proteome</keyword>
<sequence length="259" mass="28781">MSVPGGREDYCLELSKAALYGVLAFAIISLLLYYGIVQRFLGLEFADGSRLRGAWRQPNLTTTTLWFGVVATAFLAGSGLSKKKQLMLFVVFSVPLALAASRLNYPYICLALLLGGFMFRLGTENQRKQGHSLLIGAALVMISMVITPIISNSLIDYKNAAASQTDSYDRVSLLEREVVDSPRISESLKIYNHLKSRKISHIMFGEGVGRYGFFSFEAPVIHTEYFKEQSTWLHSHNLYSMIFVELGLIGLVFVLVATS</sequence>
<keyword evidence="1" id="KW-1133">Transmembrane helix</keyword>
<evidence type="ECO:0000313" key="2">
    <source>
        <dbReference type="EMBL" id="AHI30121.1"/>
    </source>
</evidence>
<proteinExistence type="predicted"/>
<dbReference type="AlphaFoldDB" id="W5YLZ4"/>
<keyword evidence="1" id="KW-0472">Membrane</keyword>
<feature type="transmembrane region" description="Helical" evidence="1">
    <location>
        <begin position="17"/>
        <end position="37"/>
    </location>
</feature>
<feature type="transmembrane region" description="Helical" evidence="1">
    <location>
        <begin position="58"/>
        <end position="80"/>
    </location>
</feature>
<dbReference type="EMBL" id="CP007151">
    <property type="protein sequence ID" value="AHI30121.1"/>
    <property type="molecule type" value="Genomic_DNA"/>
</dbReference>
<dbReference type="Proteomes" id="UP000061489">
    <property type="component" value="Chromosome"/>
</dbReference>
<reference evidence="2 3" key="1">
    <citation type="journal article" date="2014" name="Genome Announc.">
        <title>Draft Genome Sequences of Marinobacter similis A3d10T and Marinobacter salarius R9SW1T.</title>
        <authorList>
            <person name="Ivanova E.P."/>
            <person name="Ng H.J."/>
            <person name="Webb H.K."/>
            <person name="Feng G."/>
            <person name="Oshima K."/>
            <person name="Hattori M."/>
            <person name="Ohkuma M."/>
            <person name="Sergeev A.F."/>
            <person name="Mikhailov V.V."/>
            <person name="Crawford R.J."/>
            <person name="Sawabe T."/>
        </authorList>
    </citation>
    <scope>NUCLEOTIDE SEQUENCE [LARGE SCALE GENOMIC DNA]</scope>
    <source>
        <strain evidence="2 3">A3d10</strain>
    </source>
</reference>
<keyword evidence="1" id="KW-0812">Transmembrane</keyword>
<feature type="transmembrane region" description="Helical" evidence="1">
    <location>
        <begin position="86"/>
        <end position="119"/>
    </location>
</feature>
<organism evidence="2 3">
    <name type="scientific">Marinobacter similis</name>
    <dbReference type="NCBI Taxonomy" id="1420916"/>
    <lineage>
        <taxon>Bacteria</taxon>
        <taxon>Pseudomonadati</taxon>
        <taxon>Pseudomonadota</taxon>
        <taxon>Gammaproteobacteria</taxon>
        <taxon>Pseudomonadales</taxon>
        <taxon>Marinobacteraceae</taxon>
        <taxon>Marinobacter</taxon>
    </lineage>
</organism>
<dbReference type="STRING" id="1420916.AU14_12510"/>
<feature type="transmembrane region" description="Helical" evidence="1">
    <location>
        <begin position="131"/>
        <end position="150"/>
    </location>
</feature>
<protein>
    <recommendedName>
        <fullName evidence="4">O-antigen polymerase</fullName>
    </recommendedName>
</protein>
<evidence type="ECO:0000313" key="3">
    <source>
        <dbReference type="Proteomes" id="UP000061489"/>
    </source>
</evidence>
<feature type="transmembrane region" description="Helical" evidence="1">
    <location>
        <begin position="238"/>
        <end position="257"/>
    </location>
</feature>
<dbReference type="HOGENOM" id="CLU_1072847_0_0_6"/>
<evidence type="ECO:0008006" key="4">
    <source>
        <dbReference type="Google" id="ProtNLM"/>
    </source>
</evidence>
<gene>
    <name evidence="2" type="ORF">AU14_12510</name>
</gene>